<evidence type="ECO:0000259" key="6">
    <source>
        <dbReference type="Pfam" id="PF02441"/>
    </source>
</evidence>
<gene>
    <name evidence="5" type="primary">ubiX</name>
    <name evidence="7" type="ORF">J8C06_07080</name>
</gene>
<evidence type="ECO:0000256" key="4">
    <source>
        <dbReference type="ARBA" id="ARBA00022679"/>
    </source>
</evidence>
<comment type="caution">
    <text evidence="5">Lacks conserved residue(s) required for the propagation of feature annotation.</text>
</comment>
<comment type="catalytic activity">
    <reaction evidence="5">
        <text>dimethylallyl phosphate + FMNH2 = prenylated FMNH2 + phosphate</text>
        <dbReference type="Rhea" id="RHEA:37743"/>
        <dbReference type="ChEBI" id="CHEBI:43474"/>
        <dbReference type="ChEBI" id="CHEBI:57618"/>
        <dbReference type="ChEBI" id="CHEBI:87467"/>
        <dbReference type="ChEBI" id="CHEBI:88052"/>
        <dbReference type="EC" id="2.5.1.129"/>
    </reaction>
</comment>
<feature type="binding site" evidence="5">
    <location>
        <position position="204"/>
    </location>
    <ligand>
        <name>dimethylallyl phosphate</name>
        <dbReference type="ChEBI" id="CHEBI:88052"/>
    </ligand>
</feature>
<dbReference type="HAMAP" id="MF_01984">
    <property type="entry name" value="ubiX_pad"/>
    <property type="match status" value="1"/>
</dbReference>
<comment type="similarity">
    <text evidence="5">Belongs to the UbiX/PAD1 family.</text>
</comment>
<protein>
    <recommendedName>
        <fullName evidence="5">Flavin prenyltransferase UbiX</fullName>
        <ecNumber evidence="5">2.5.1.129</ecNumber>
    </recommendedName>
</protein>
<name>A0ABX8B925_9BACT</name>
<proteinExistence type="inferred from homology"/>
<organism evidence="7 8">
    <name type="scientific">Chloracidobacterium validum</name>
    <dbReference type="NCBI Taxonomy" id="2821543"/>
    <lineage>
        <taxon>Bacteria</taxon>
        <taxon>Pseudomonadati</taxon>
        <taxon>Acidobacteriota</taxon>
        <taxon>Terriglobia</taxon>
        <taxon>Terriglobales</taxon>
        <taxon>Acidobacteriaceae</taxon>
        <taxon>Chloracidobacterium</taxon>
    </lineage>
</organism>
<keyword evidence="2 5" id="KW-0285">Flavoprotein</keyword>
<dbReference type="EC" id="2.5.1.129" evidence="5"/>
<dbReference type="Proteomes" id="UP000676506">
    <property type="component" value="Chromosome 1"/>
</dbReference>
<dbReference type="Pfam" id="PF02441">
    <property type="entry name" value="Flavoprotein"/>
    <property type="match status" value="1"/>
</dbReference>
<evidence type="ECO:0000256" key="2">
    <source>
        <dbReference type="ARBA" id="ARBA00022630"/>
    </source>
</evidence>
<accession>A0ABX8B925</accession>
<dbReference type="InterPro" id="IPR003382">
    <property type="entry name" value="Flavoprotein"/>
</dbReference>
<dbReference type="Gene3D" id="3.40.50.1950">
    <property type="entry name" value="Flavin prenyltransferase-like"/>
    <property type="match status" value="1"/>
</dbReference>
<keyword evidence="3 5" id="KW-0288">FMN</keyword>
<feature type="binding site" evidence="5">
    <location>
        <position position="77"/>
    </location>
    <ligand>
        <name>FMN</name>
        <dbReference type="ChEBI" id="CHEBI:58210"/>
    </ligand>
</feature>
<keyword evidence="8" id="KW-1185">Reference proteome</keyword>
<dbReference type="InterPro" id="IPR004507">
    <property type="entry name" value="UbiX-like"/>
</dbReference>
<evidence type="ECO:0000256" key="3">
    <source>
        <dbReference type="ARBA" id="ARBA00022643"/>
    </source>
</evidence>
<feature type="binding site" evidence="5">
    <location>
        <position position="174"/>
    </location>
    <ligand>
        <name>FMN</name>
        <dbReference type="ChEBI" id="CHEBI:58210"/>
    </ligand>
</feature>
<evidence type="ECO:0000256" key="1">
    <source>
        <dbReference type="ARBA" id="ARBA00022602"/>
    </source>
</evidence>
<dbReference type="InterPro" id="IPR036551">
    <property type="entry name" value="Flavin_trans-like"/>
</dbReference>
<evidence type="ECO:0000256" key="5">
    <source>
        <dbReference type="HAMAP-Rule" id="MF_01984"/>
    </source>
</evidence>
<comment type="function">
    <text evidence="5">Flavin prenyltransferase that catalyzes the synthesis of the prenylated FMN cofactor (prenyl-FMN) for 4-hydroxy-3-polyprenylbenzoic acid decarboxylase UbiD. The prenyltransferase is metal-independent and links a dimethylallyl moiety from dimethylallyl monophosphate (DMAP) to the flavin N5 and C6 atoms of FMN.</text>
</comment>
<reference evidence="7 8" key="1">
    <citation type="submission" date="2021-03" db="EMBL/GenBank/DDBJ databases">
        <title>Genomic and phenotypic characterization of Chloracidobacterium isolates provides evidence for multiple species.</title>
        <authorList>
            <person name="Saini M.K."/>
            <person name="Costas A.M.G."/>
            <person name="Tank M."/>
            <person name="Bryant D.A."/>
        </authorList>
    </citation>
    <scope>NUCLEOTIDE SEQUENCE [LARGE SCALE GENOMIC DNA]</scope>
    <source>
        <strain evidence="7 8">BV2-C</strain>
    </source>
</reference>
<feature type="binding site" evidence="5">
    <location>
        <begin position="139"/>
        <end position="142"/>
    </location>
    <ligand>
        <name>FMN</name>
        <dbReference type="ChEBI" id="CHEBI:58210"/>
    </ligand>
</feature>
<evidence type="ECO:0000313" key="8">
    <source>
        <dbReference type="Proteomes" id="UP000676506"/>
    </source>
</evidence>
<feature type="binding site" evidence="5">
    <location>
        <begin position="49"/>
        <end position="51"/>
    </location>
    <ligand>
        <name>FMN</name>
        <dbReference type="ChEBI" id="CHEBI:58210"/>
    </ligand>
</feature>
<sequence>MRFSLSFQRRRRRTSCPPARWTGGTHLVINFTACGLKVFVKHLTVAITGASGAIYAQRLLHYLDASLEVAQINLVISALGATVIREELDLPITGAKASDVEALLGRPTTKITLLPVKDVGATIASGSYPCDGMAVVPCSMGSLGYIAAGIARDLIHRAADVMLKERRPLILVPRETPFNAIHLENMLRVERAGALILPACPSFYHRPQSVQALVDHLVFRIMAHLGVSHPTDTTWRGRRAPSSEPASGQV</sequence>
<dbReference type="SUPFAM" id="SSF52507">
    <property type="entry name" value="Homo-oligomeric flavin-containing Cys decarboxylases, HFCD"/>
    <property type="match status" value="1"/>
</dbReference>
<keyword evidence="1 5" id="KW-0637">Prenyltransferase</keyword>
<dbReference type="EMBL" id="CP072648">
    <property type="protein sequence ID" value="QUW02128.1"/>
    <property type="molecule type" value="Genomic_DNA"/>
</dbReference>
<dbReference type="NCBIfam" id="TIGR00421">
    <property type="entry name" value="ubiX_pad"/>
    <property type="match status" value="1"/>
</dbReference>
<evidence type="ECO:0000313" key="7">
    <source>
        <dbReference type="EMBL" id="QUW02128.1"/>
    </source>
</evidence>
<keyword evidence="4 5" id="KW-0808">Transferase</keyword>
<feature type="domain" description="Flavoprotein" evidence="6">
    <location>
        <begin position="41"/>
        <end position="216"/>
    </location>
</feature>
<feature type="binding site" evidence="5">
    <location>
        <position position="220"/>
    </location>
    <ligand>
        <name>dimethylallyl phosphate</name>
        <dbReference type="ChEBI" id="CHEBI:88052"/>
    </ligand>
</feature>
<dbReference type="NCBIfam" id="NF004685">
    <property type="entry name" value="PRK06029.1"/>
    <property type="match status" value="1"/>
</dbReference>